<name>A0A1V6QWM2_9EURO</name>
<sequence length="244" mass="27707">MSSPEILTRLEGTTISITIDPSPDSPLHDVTNGLGPAYVAGKFLCRPASPGNPNLLSFMRIYKQIPIAGTEFEKGPIRAAQAVKSHEPTELTAYKSLKEKGCDVIPQLLGYQSDQQDEDDTVPGGFITYVMWEKVPGESLDWQMFWISSFSKREEIRVKFCEVYKKLDAYGYHLGTGMRKILYDWPTKTMHLSGLPDTTRTAEDTQWSDSLYVNYGLVRPPTGMYQYFPIPSVDLQYDDKGWRW</sequence>
<organism evidence="1 2">
    <name type="scientific">Penicillium solitum</name>
    <dbReference type="NCBI Taxonomy" id="60172"/>
    <lineage>
        <taxon>Eukaryota</taxon>
        <taxon>Fungi</taxon>
        <taxon>Dikarya</taxon>
        <taxon>Ascomycota</taxon>
        <taxon>Pezizomycotina</taxon>
        <taxon>Eurotiomycetes</taxon>
        <taxon>Eurotiomycetidae</taxon>
        <taxon>Eurotiales</taxon>
        <taxon>Aspergillaceae</taxon>
        <taxon>Penicillium</taxon>
    </lineage>
</organism>
<dbReference type="OrthoDB" id="5401170at2759"/>
<dbReference type="AlphaFoldDB" id="A0A1V6QWM2"/>
<evidence type="ECO:0008006" key="3">
    <source>
        <dbReference type="Google" id="ProtNLM"/>
    </source>
</evidence>
<dbReference type="Proteomes" id="UP000191612">
    <property type="component" value="Unassembled WGS sequence"/>
</dbReference>
<proteinExistence type="predicted"/>
<dbReference type="EMBL" id="MDYO01000033">
    <property type="protein sequence ID" value="OQD93372.1"/>
    <property type="molecule type" value="Genomic_DNA"/>
</dbReference>
<evidence type="ECO:0000313" key="2">
    <source>
        <dbReference type="Proteomes" id="UP000191612"/>
    </source>
</evidence>
<keyword evidence="2" id="KW-1185">Reference proteome</keyword>
<comment type="caution">
    <text evidence="1">The sequence shown here is derived from an EMBL/GenBank/DDBJ whole genome shotgun (WGS) entry which is preliminary data.</text>
</comment>
<gene>
    <name evidence="1" type="ORF">PENSOL_c033G04210</name>
</gene>
<accession>A0A1V6QWM2</accession>
<reference evidence="2" key="1">
    <citation type="journal article" date="2017" name="Nat. Microbiol.">
        <title>Global analysis of biosynthetic gene clusters reveals vast potential of secondary metabolite production in Penicillium species.</title>
        <authorList>
            <person name="Nielsen J.C."/>
            <person name="Grijseels S."/>
            <person name="Prigent S."/>
            <person name="Ji B."/>
            <person name="Dainat J."/>
            <person name="Nielsen K.F."/>
            <person name="Frisvad J.C."/>
            <person name="Workman M."/>
            <person name="Nielsen J."/>
        </authorList>
    </citation>
    <scope>NUCLEOTIDE SEQUENCE [LARGE SCALE GENOMIC DNA]</scope>
    <source>
        <strain evidence="2">IBT 29525</strain>
    </source>
</reference>
<protein>
    <recommendedName>
        <fullName evidence="3">Aminoglycoside phosphotransferase domain-containing protein</fullName>
    </recommendedName>
</protein>
<evidence type="ECO:0000313" key="1">
    <source>
        <dbReference type="EMBL" id="OQD93372.1"/>
    </source>
</evidence>